<name>A0A8J7LAU4_9NOST</name>
<evidence type="ECO:0000259" key="2">
    <source>
        <dbReference type="Pfam" id="PF12770"/>
    </source>
</evidence>
<dbReference type="InterPro" id="IPR011990">
    <property type="entry name" value="TPR-like_helical_dom_sf"/>
</dbReference>
<dbReference type="Pfam" id="PF12770">
    <property type="entry name" value="CHAT"/>
    <property type="match status" value="1"/>
</dbReference>
<reference evidence="3 4" key="1">
    <citation type="journal article" date="2021" name="Int. J. Syst. Evol. Microbiol.">
        <title>Amazonocrinis nigriterrae gen. nov., sp. nov., Atlanticothrix silvestris gen. nov., sp. nov. and Dendronalium phyllosphericum gen. nov., sp. nov., nostocacean cyanobacteria from Brazilian environments.</title>
        <authorList>
            <person name="Alvarenga D.O."/>
            <person name="Andreote A.P.D."/>
            <person name="Branco L.H.Z."/>
            <person name="Delbaje E."/>
            <person name="Cruz R.B."/>
            <person name="Varani A.M."/>
            <person name="Fiore M.F."/>
        </authorList>
    </citation>
    <scope>NUCLEOTIDE SEQUENCE [LARGE SCALE GENOMIC DNA]</scope>
    <source>
        <strain evidence="3 4">CENA67</strain>
    </source>
</reference>
<evidence type="ECO:0000313" key="3">
    <source>
        <dbReference type="EMBL" id="MBH8565240.1"/>
    </source>
</evidence>
<dbReference type="SMART" id="SM00028">
    <property type="entry name" value="TPR"/>
    <property type="match status" value="4"/>
</dbReference>
<dbReference type="PANTHER" id="PTHR10098:SF112">
    <property type="entry name" value="SLR0380 PROTEIN"/>
    <property type="match status" value="1"/>
</dbReference>
<comment type="caution">
    <text evidence="3">The sequence shown here is derived from an EMBL/GenBank/DDBJ whole genome shotgun (WGS) entry which is preliminary data.</text>
</comment>
<sequence length="852" mass="96484">MQRLPYRIHRVWAFLFLTTLTLCLWLGHPSLTIEHKGILEIATAQSSSLTQPVQQGLELYQAGDIQGAIKFWQASLSNQRRTSDSAEVISVRTYLARAYQQVGQISEAIAQLKLIIAYYHQLNEPINLGRMLTEQAQLYTSLGQHRRAVRILCSQNQNYATCSPDSAIEIARHHSDALGEVAAWGSLGNAHRLQGEYEQAIQDFERSYKIAKRVDNQTYQVSNLNGLANTYASLAKRNQRRVEFTNEVGDKKAAQQFQQYAVANDNQAVQYFEQSLNLARSQNDKVNELRSLLGLVKLYHRQHRQNQTIVNNTLQQALIIVEKLPDSREKAYTAIQLANLLQFLNQKNESIITEPATQCLESESLAKSVELLNLAITITQKIEDRETEAFAKGRLGHIYECRQDYQQAIKLTQQALLGTVSDENLYLWTWQAGRLSKATGRVQEAIKFYEKSISSLKNIRNDLIVQQRDLQFDFRDNVEPVYRELLELRLDQTSNLVNESDLQQNLDSILPIIDELRLAELQNYLGNNCDLALTQKPVPLVGKNTAVLSSVILKERLAIIFTLADSKQKFKSKIAWITVKNQEVRETINDLRIKLEKRSDLENTYQTKAQQVYDWFIRPFIKDLETEKIETLVFIQDGILRSIPIAALFDGKQFLIEKYAIAFAPALTLTNPQQSNPQKLQVLAFGLTQPATVQTDVGARSFEPLTQVPSELKAITTSLPKSKVLLDQDFTPERLQQELKENTYPIIHLATHGKFGIDDRETFLVTGKKFKASVQESLTNQTYNEKLTLNDFYQLIHGDRSKNQPIELITLTACETAVGSDRESLGLAGIAIQAGSKSGIASLWKVDDAATA</sequence>
<feature type="repeat" description="TPR" evidence="1">
    <location>
        <begin position="181"/>
        <end position="214"/>
    </location>
</feature>
<organism evidence="3 4">
    <name type="scientific">Amazonocrinis nigriterrae CENA67</name>
    <dbReference type="NCBI Taxonomy" id="2794033"/>
    <lineage>
        <taxon>Bacteria</taxon>
        <taxon>Bacillati</taxon>
        <taxon>Cyanobacteriota</taxon>
        <taxon>Cyanophyceae</taxon>
        <taxon>Nostocales</taxon>
        <taxon>Nostocaceae</taxon>
        <taxon>Amazonocrinis</taxon>
        <taxon>Amazonocrinis nigriterrae</taxon>
    </lineage>
</organism>
<accession>A0A8J7LAU4</accession>
<dbReference type="Pfam" id="PF13374">
    <property type="entry name" value="TPR_10"/>
    <property type="match status" value="1"/>
</dbReference>
<dbReference type="InterPro" id="IPR019734">
    <property type="entry name" value="TPR_rpt"/>
</dbReference>
<feature type="domain" description="CHAT" evidence="2">
    <location>
        <begin position="608"/>
        <end position="852"/>
    </location>
</feature>
<dbReference type="Gene3D" id="1.25.40.10">
    <property type="entry name" value="Tetratricopeptide repeat domain"/>
    <property type="match status" value="2"/>
</dbReference>
<dbReference type="AlphaFoldDB" id="A0A8J7LAU4"/>
<evidence type="ECO:0000313" key="4">
    <source>
        <dbReference type="Proteomes" id="UP000632766"/>
    </source>
</evidence>
<dbReference type="InterPro" id="IPR024983">
    <property type="entry name" value="CHAT_dom"/>
</dbReference>
<dbReference type="Pfam" id="PF13176">
    <property type="entry name" value="TPR_7"/>
    <property type="match status" value="1"/>
</dbReference>
<keyword evidence="4" id="KW-1185">Reference proteome</keyword>
<protein>
    <submittedName>
        <fullName evidence="3">CHAT domain-containing protein</fullName>
    </submittedName>
</protein>
<dbReference type="PROSITE" id="PS50005">
    <property type="entry name" value="TPR"/>
    <property type="match status" value="1"/>
</dbReference>
<evidence type="ECO:0000256" key="1">
    <source>
        <dbReference type="PROSITE-ProRule" id="PRU00339"/>
    </source>
</evidence>
<gene>
    <name evidence="3" type="ORF">I8748_24165</name>
</gene>
<proteinExistence type="predicted"/>
<dbReference type="PANTHER" id="PTHR10098">
    <property type="entry name" value="RAPSYN-RELATED"/>
    <property type="match status" value="1"/>
</dbReference>
<keyword evidence="1" id="KW-0802">TPR repeat</keyword>
<dbReference type="Proteomes" id="UP000632766">
    <property type="component" value="Unassembled WGS sequence"/>
</dbReference>
<dbReference type="SUPFAM" id="SSF48452">
    <property type="entry name" value="TPR-like"/>
    <property type="match status" value="3"/>
</dbReference>
<dbReference type="EMBL" id="JAECZC010000057">
    <property type="protein sequence ID" value="MBH8565240.1"/>
    <property type="molecule type" value="Genomic_DNA"/>
</dbReference>